<reference evidence="3" key="1">
    <citation type="journal article" date="2017" name="Gigascience">
        <title>The genome draft of coconut (Cocos nucifera).</title>
        <authorList>
            <person name="Xiao Y."/>
            <person name="Xu P."/>
            <person name="Fan H."/>
            <person name="Baudouin L."/>
            <person name="Xia W."/>
            <person name="Bocs S."/>
            <person name="Xu J."/>
            <person name="Li Q."/>
            <person name="Guo A."/>
            <person name="Zhou L."/>
            <person name="Li J."/>
            <person name="Wu Y."/>
            <person name="Ma Z."/>
            <person name="Armero A."/>
            <person name="Issali A.E."/>
            <person name="Liu N."/>
            <person name="Peng M."/>
            <person name="Yang Y."/>
        </authorList>
    </citation>
    <scope>NUCLEOTIDE SEQUENCE</scope>
    <source>
        <tissue evidence="3">Spear leaf of Hainan Tall coconut</tissue>
    </source>
</reference>
<evidence type="ECO:0000313" key="4">
    <source>
        <dbReference type="Proteomes" id="UP000797356"/>
    </source>
</evidence>
<name>A0A8K0NA99_COCNU</name>
<sequence>MDTYAIEKLTKGLYTQKKRKEKASDESSKWVKVSIFDSVAPTIVGIAPEVHPGDEVISIAHADVVEEEPLPLESVNLPSGIVCPIPLPAKRRGRKGKAAVAMKAFKERLDEPGRSNNEDQDADPFSNPNIIRDLTDRFTLPEEVDRLADLDQRQFIWKSLGTVLRAEINRLQAKAIETECLTEEKMAENKSLHSALQKKEFISEGLKAALALEEEEKKEARLKVAELEAQLVKSIPEAAARAVEEFKTFLEMKDLNIAFSRKAFIKGFKLCEGRVARRFPELDLGFLGEEEEASEEVGPSNTRADLYSVEPIVGASEPAQGPEAVESTLASSAAAPPKSPPLNQGYNPPSPIDANPLPQGVPLKPLIKSLKKEIHNLKKKLKKMEDDLHASWKNASVVTKEVTHL</sequence>
<evidence type="ECO:0000256" key="1">
    <source>
        <dbReference type="SAM" id="Coils"/>
    </source>
</evidence>
<dbReference type="AlphaFoldDB" id="A0A8K0NA99"/>
<keyword evidence="1" id="KW-0175">Coiled coil</keyword>
<feature type="coiled-coil region" evidence="1">
    <location>
        <begin position="203"/>
        <end position="230"/>
    </location>
</feature>
<organism evidence="3 4">
    <name type="scientific">Cocos nucifera</name>
    <name type="common">Coconut palm</name>
    <dbReference type="NCBI Taxonomy" id="13894"/>
    <lineage>
        <taxon>Eukaryota</taxon>
        <taxon>Viridiplantae</taxon>
        <taxon>Streptophyta</taxon>
        <taxon>Embryophyta</taxon>
        <taxon>Tracheophyta</taxon>
        <taxon>Spermatophyta</taxon>
        <taxon>Magnoliopsida</taxon>
        <taxon>Liliopsida</taxon>
        <taxon>Arecaceae</taxon>
        <taxon>Arecoideae</taxon>
        <taxon>Cocoseae</taxon>
        <taxon>Attaleinae</taxon>
        <taxon>Cocos</taxon>
    </lineage>
</organism>
<feature type="compositionally biased region" description="Basic and acidic residues" evidence="2">
    <location>
        <begin position="107"/>
        <end position="117"/>
    </location>
</feature>
<protein>
    <submittedName>
        <fullName evidence="3">Uncharacterized protein</fullName>
    </submittedName>
</protein>
<gene>
    <name evidence="3" type="ORF">COCNU_12G000460</name>
</gene>
<keyword evidence="4" id="KW-1185">Reference proteome</keyword>
<dbReference type="Proteomes" id="UP000797356">
    <property type="component" value="Chromosome 12"/>
</dbReference>
<feature type="region of interest" description="Disordered" evidence="2">
    <location>
        <begin position="318"/>
        <end position="359"/>
    </location>
</feature>
<reference evidence="3" key="2">
    <citation type="submission" date="2019-07" db="EMBL/GenBank/DDBJ databases">
        <authorList>
            <person name="Yang Y."/>
            <person name="Bocs S."/>
            <person name="Baudouin L."/>
        </authorList>
    </citation>
    <scope>NUCLEOTIDE SEQUENCE</scope>
    <source>
        <tissue evidence="3">Spear leaf of Hainan Tall coconut</tissue>
    </source>
</reference>
<evidence type="ECO:0000256" key="2">
    <source>
        <dbReference type="SAM" id="MobiDB-lite"/>
    </source>
</evidence>
<feature type="region of interest" description="Disordered" evidence="2">
    <location>
        <begin position="107"/>
        <end position="128"/>
    </location>
</feature>
<dbReference type="EMBL" id="CM017883">
    <property type="protein sequence ID" value="KAG1365046.1"/>
    <property type="molecule type" value="Genomic_DNA"/>
</dbReference>
<comment type="caution">
    <text evidence="3">The sequence shown here is derived from an EMBL/GenBank/DDBJ whole genome shotgun (WGS) entry which is preliminary data.</text>
</comment>
<proteinExistence type="predicted"/>
<accession>A0A8K0NA99</accession>
<evidence type="ECO:0000313" key="3">
    <source>
        <dbReference type="EMBL" id="KAG1365046.1"/>
    </source>
</evidence>